<evidence type="ECO:0000313" key="3">
    <source>
        <dbReference type="Proteomes" id="UP001066276"/>
    </source>
</evidence>
<evidence type="ECO:0000256" key="1">
    <source>
        <dbReference type="SAM" id="MobiDB-lite"/>
    </source>
</evidence>
<proteinExistence type="predicted"/>
<feature type="region of interest" description="Disordered" evidence="1">
    <location>
        <begin position="1"/>
        <end position="125"/>
    </location>
</feature>
<evidence type="ECO:0000313" key="2">
    <source>
        <dbReference type="EMBL" id="KAJ1186899.1"/>
    </source>
</evidence>
<organism evidence="2 3">
    <name type="scientific">Pleurodeles waltl</name>
    <name type="common">Iberian ribbed newt</name>
    <dbReference type="NCBI Taxonomy" id="8319"/>
    <lineage>
        <taxon>Eukaryota</taxon>
        <taxon>Metazoa</taxon>
        <taxon>Chordata</taxon>
        <taxon>Craniata</taxon>
        <taxon>Vertebrata</taxon>
        <taxon>Euteleostomi</taxon>
        <taxon>Amphibia</taxon>
        <taxon>Batrachia</taxon>
        <taxon>Caudata</taxon>
        <taxon>Salamandroidea</taxon>
        <taxon>Salamandridae</taxon>
        <taxon>Pleurodelinae</taxon>
        <taxon>Pleurodeles</taxon>
    </lineage>
</organism>
<reference evidence="2" key="1">
    <citation type="journal article" date="2022" name="bioRxiv">
        <title>Sequencing and chromosome-scale assembly of the giantPleurodeles waltlgenome.</title>
        <authorList>
            <person name="Brown T."/>
            <person name="Elewa A."/>
            <person name="Iarovenko S."/>
            <person name="Subramanian E."/>
            <person name="Araus A.J."/>
            <person name="Petzold A."/>
            <person name="Susuki M."/>
            <person name="Suzuki K.-i.T."/>
            <person name="Hayashi T."/>
            <person name="Toyoda A."/>
            <person name="Oliveira C."/>
            <person name="Osipova E."/>
            <person name="Leigh N.D."/>
            <person name="Simon A."/>
            <person name="Yun M.H."/>
        </authorList>
    </citation>
    <scope>NUCLEOTIDE SEQUENCE</scope>
    <source>
        <strain evidence="2">20211129_DDA</strain>
        <tissue evidence="2">Liver</tissue>
    </source>
</reference>
<feature type="compositionally biased region" description="Basic and acidic residues" evidence="1">
    <location>
        <begin position="14"/>
        <end position="27"/>
    </location>
</feature>
<protein>
    <submittedName>
        <fullName evidence="2">Uncharacterized protein</fullName>
    </submittedName>
</protein>
<accession>A0AAV7UER1</accession>
<comment type="caution">
    <text evidence="2">The sequence shown here is derived from an EMBL/GenBank/DDBJ whole genome shotgun (WGS) entry which is preliminary data.</text>
</comment>
<dbReference type="AlphaFoldDB" id="A0AAV7UER1"/>
<name>A0AAV7UER1_PLEWA</name>
<keyword evidence="3" id="KW-1185">Reference proteome</keyword>
<dbReference type="Proteomes" id="UP001066276">
    <property type="component" value="Chromosome 3_1"/>
</dbReference>
<dbReference type="EMBL" id="JANPWB010000005">
    <property type="protein sequence ID" value="KAJ1186899.1"/>
    <property type="molecule type" value="Genomic_DNA"/>
</dbReference>
<gene>
    <name evidence="2" type="ORF">NDU88_003679</name>
</gene>
<sequence>MGTSVLGAGAVWSKEGEPEPCRQRDAVHTSVRHRGPLQAQRRGSYSPWGGPPWSAQLQRGPHGAAPPHSPSRSDLLQCHTLEGLGQRQAPAPANPLTGRRRGRRSGRPPTSPPCRRQPRSPREGTPLRVMVLGSWAKGAYNAASLDPQSDHISDIFQADDKRVSFSLKMYAGWLVTPPCDYLKRANMAFDRLKKAAMLKRVPVDG</sequence>